<dbReference type="Proteomes" id="UP000019486">
    <property type="component" value="Unassembled WGS sequence"/>
</dbReference>
<dbReference type="InterPro" id="IPR010982">
    <property type="entry name" value="Lambda_DNA-bd_dom_sf"/>
</dbReference>
<reference evidence="1 2" key="1">
    <citation type="submission" date="2013-08" db="EMBL/GenBank/DDBJ databases">
        <title>The genome sequence of Skermanella stibiiresistens.</title>
        <authorList>
            <person name="Zhu W."/>
            <person name="Wang G."/>
        </authorList>
    </citation>
    <scope>NUCLEOTIDE SEQUENCE [LARGE SCALE GENOMIC DNA]</scope>
    <source>
        <strain evidence="1 2">SB22</strain>
    </source>
</reference>
<keyword evidence="2" id="KW-1185">Reference proteome</keyword>
<accession>W9GVE5</accession>
<evidence type="ECO:0000313" key="2">
    <source>
        <dbReference type="Proteomes" id="UP000019486"/>
    </source>
</evidence>
<proteinExistence type="predicted"/>
<dbReference type="STRING" id="1385369.N825_27105"/>
<organism evidence="1 2">
    <name type="scientific">Skermanella stibiiresistens SB22</name>
    <dbReference type="NCBI Taxonomy" id="1385369"/>
    <lineage>
        <taxon>Bacteria</taxon>
        <taxon>Pseudomonadati</taxon>
        <taxon>Pseudomonadota</taxon>
        <taxon>Alphaproteobacteria</taxon>
        <taxon>Rhodospirillales</taxon>
        <taxon>Azospirillaceae</taxon>
        <taxon>Skermanella</taxon>
    </lineage>
</organism>
<dbReference type="Gene3D" id="1.10.260.40">
    <property type="entry name" value="lambda repressor-like DNA-binding domains"/>
    <property type="match status" value="1"/>
</dbReference>
<dbReference type="AlphaFoldDB" id="W9GVE5"/>
<protein>
    <submittedName>
        <fullName evidence="1">Uncharacterized protein</fullName>
    </submittedName>
</protein>
<sequence length="60" mass="6326">MADQVGVSIHTVQRLETGKVPVGKAKVQTIEGIKRSLADGGVVFLDDGFGVTLARKDGME</sequence>
<name>W9GVE5_9PROT</name>
<evidence type="ECO:0000313" key="1">
    <source>
        <dbReference type="EMBL" id="EWY36417.1"/>
    </source>
</evidence>
<gene>
    <name evidence="1" type="ORF">N825_27105</name>
</gene>
<dbReference type="GO" id="GO:0003677">
    <property type="term" value="F:DNA binding"/>
    <property type="evidence" value="ECO:0007669"/>
    <property type="project" value="InterPro"/>
</dbReference>
<dbReference type="EMBL" id="AVFL01000044">
    <property type="protein sequence ID" value="EWY36417.1"/>
    <property type="molecule type" value="Genomic_DNA"/>
</dbReference>
<comment type="caution">
    <text evidence="1">The sequence shown here is derived from an EMBL/GenBank/DDBJ whole genome shotgun (WGS) entry which is preliminary data.</text>
</comment>